<dbReference type="Gene3D" id="3.40.50.1820">
    <property type="entry name" value="alpha/beta hydrolase"/>
    <property type="match status" value="1"/>
</dbReference>
<keyword evidence="6" id="KW-1185">Reference proteome</keyword>
<dbReference type="PANTHER" id="PTHR42776:SF28">
    <property type="entry name" value="GLUTAMYL ENDOPEPTIDASE, CHLOROPLASTIC-RELATED"/>
    <property type="match status" value="1"/>
</dbReference>
<dbReference type="SUPFAM" id="SSF53474">
    <property type="entry name" value="alpha/beta-Hydrolases"/>
    <property type="match status" value="1"/>
</dbReference>
<protein>
    <submittedName>
        <fullName evidence="5">S9 family peptidase</fullName>
    </submittedName>
</protein>
<evidence type="ECO:0000256" key="1">
    <source>
        <dbReference type="ARBA" id="ARBA00022801"/>
    </source>
</evidence>
<dbReference type="Gene3D" id="2.120.10.30">
    <property type="entry name" value="TolB, C-terminal domain"/>
    <property type="match status" value="1"/>
</dbReference>
<evidence type="ECO:0000256" key="3">
    <source>
        <dbReference type="SAM" id="SignalP"/>
    </source>
</evidence>
<feature type="chain" id="PRO_5047425763" evidence="3">
    <location>
        <begin position="21"/>
        <end position="825"/>
    </location>
</feature>
<sequence length="825" mass="94243">MKKVFLSLLSVICFTGPTFGQENLTYQKPPQEILELVDVPLAPSTLIDSKAERIVFLYRDQFKSIAELSEEEMRLGGLRINPVTNISSRATYYNNIMVKDMKASEPTQVKGLPENPRLTNFSWSPDESKMAFTHTTSEGVELWVANLQTATAKKLTGPNLNSNMRDVLNWYKDNSAILVKMLPQDRKKLINPETSVPTGPTVSVSDGKEAQNRTYQDLLKNPTDEFNFEQLARAELVKVDLNGKTSKWLEPKMYDDISFSPDGNYVMVSHIKKPFSYLVPYYRFPSETMVFTKEGKLVNQVNQVPLTEDLPKGFMAEREGRRNLSWRSDAPATLVYVEALDGGDPEKEVDFRDEVFLLKAPFKGEGKPILKTKDRFSGILWGDENIAIAYDYWWNNRNTRTYIFDPSNPSQQPRVLFDRNYQDRYSDPGGFVREKNKYGQQVLKIIDDNAFLLGDGFTPEGQYPFVDRLDLETGETERLYQSSYNNKKETLVEAIDMEEGEILVRIETATEYPNYFIRDIDNEEDLTRVTSFENPFKSLQDVTKEVITYEREDGLELNGTLYLPAGYDKENPQKLPMIVWAYPREYKDKNSASQNTSNANDFTYPYYGSPIYWVNRGYVVLDDASFPIVGEGEEEPNDSFRKQLVANGKAAIDAVDEMGYIDRDRVAVGGHSYGAFMTANLLSHSNLFAAGIARSGAYNRTLTPFGFQSEERNYWEAPEVYYNMSPFMHADKMKTPLLLIHGEADNNSGTYPMQSERYFNALKGLGATARLVMLPKESHGYSAKESVLHVLWEQDQWLEKYVKNKGQEDGTEDGKIEQQTPQLQN</sequence>
<feature type="compositionally biased region" description="Basic and acidic residues" evidence="2">
    <location>
        <begin position="805"/>
        <end position="816"/>
    </location>
</feature>
<feature type="domain" description="Peptidase S9 prolyl oligopeptidase catalytic" evidence="4">
    <location>
        <begin position="650"/>
        <end position="804"/>
    </location>
</feature>
<dbReference type="Proteomes" id="UP000703674">
    <property type="component" value="Unassembled WGS sequence"/>
</dbReference>
<evidence type="ECO:0000313" key="6">
    <source>
        <dbReference type="Proteomes" id="UP000703674"/>
    </source>
</evidence>
<dbReference type="RefSeq" id="WP_168136875.1">
    <property type="nucleotide sequence ID" value="NZ_JAAVJR010000001.1"/>
</dbReference>
<feature type="region of interest" description="Disordered" evidence="2">
    <location>
        <begin position="805"/>
        <end position="825"/>
    </location>
</feature>
<evidence type="ECO:0000313" key="5">
    <source>
        <dbReference type="EMBL" id="NJW51729.1"/>
    </source>
</evidence>
<proteinExistence type="predicted"/>
<comment type="caution">
    <text evidence="5">The sequence shown here is derived from an EMBL/GenBank/DDBJ whole genome shotgun (WGS) entry which is preliminary data.</text>
</comment>
<dbReference type="SUPFAM" id="SSF82171">
    <property type="entry name" value="DPP6 N-terminal domain-like"/>
    <property type="match status" value="1"/>
</dbReference>
<reference evidence="5 6" key="1">
    <citation type="submission" date="2020-03" db="EMBL/GenBank/DDBJ databases">
        <title>Salinimicrobium sp. nov, isolated from SCS.</title>
        <authorList>
            <person name="Cao W.R."/>
        </authorList>
    </citation>
    <scope>NUCLEOTIDE SEQUENCE [LARGE SCALE GENOMIC DNA]</scope>
    <source>
        <strain evidence="6">J15B91</strain>
    </source>
</reference>
<keyword evidence="1" id="KW-0378">Hydrolase</keyword>
<evidence type="ECO:0000256" key="2">
    <source>
        <dbReference type="SAM" id="MobiDB-lite"/>
    </source>
</evidence>
<dbReference type="InterPro" id="IPR001375">
    <property type="entry name" value="Peptidase_S9_cat"/>
</dbReference>
<dbReference type="Pfam" id="PF00326">
    <property type="entry name" value="Peptidase_S9"/>
    <property type="match status" value="1"/>
</dbReference>
<dbReference type="PANTHER" id="PTHR42776">
    <property type="entry name" value="SERINE PEPTIDASE S9 FAMILY MEMBER"/>
    <property type="match status" value="1"/>
</dbReference>
<gene>
    <name evidence="5" type="ORF">HC175_02205</name>
</gene>
<name>A0ABX1CXP7_9FLAO</name>
<feature type="signal peptide" evidence="3">
    <location>
        <begin position="1"/>
        <end position="20"/>
    </location>
</feature>
<dbReference type="InterPro" id="IPR011042">
    <property type="entry name" value="6-blade_b-propeller_TolB-like"/>
</dbReference>
<dbReference type="EMBL" id="JAAVJR010000001">
    <property type="protein sequence ID" value="NJW51729.1"/>
    <property type="molecule type" value="Genomic_DNA"/>
</dbReference>
<organism evidence="5 6">
    <name type="scientific">Salinimicrobium oceani</name>
    <dbReference type="NCBI Taxonomy" id="2722702"/>
    <lineage>
        <taxon>Bacteria</taxon>
        <taxon>Pseudomonadati</taxon>
        <taxon>Bacteroidota</taxon>
        <taxon>Flavobacteriia</taxon>
        <taxon>Flavobacteriales</taxon>
        <taxon>Flavobacteriaceae</taxon>
        <taxon>Salinimicrobium</taxon>
    </lineage>
</organism>
<accession>A0ABX1CXP7</accession>
<keyword evidence="3" id="KW-0732">Signal</keyword>
<dbReference type="InterPro" id="IPR029058">
    <property type="entry name" value="AB_hydrolase_fold"/>
</dbReference>
<evidence type="ECO:0000259" key="4">
    <source>
        <dbReference type="Pfam" id="PF00326"/>
    </source>
</evidence>